<feature type="signal peptide" evidence="11">
    <location>
        <begin position="1"/>
        <end position="23"/>
    </location>
</feature>
<feature type="domain" description="CFEM" evidence="12">
    <location>
        <begin position="5"/>
        <end position="117"/>
    </location>
</feature>
<comment type="caution">
    <text evidence="9">Lacks conserved residue(s) required for the propagation of feature annotation.</text>
</comment>
<proteinExistence type="inferred from homology"/>
<sequence length="331" mass="33042">MISITGFGAFIAVSALLTPVAQAQVVLDVPQCIQDCVDQSPDTNCGLTNIGCICRASSGNFLPGVVTCMHSNCEGNLDTKVLITPLQLACLIAGSPIPASAIQSAENAASSLATQVPTTVTQGGSSANGGAGATTTVYAPVPTVSTVTATTTRSGSTYYEIYPVTIGSTTTATGPASTLTSLSTSSPTNSAFTGVIPVVIVATDSEGSTYTSTTTQPGAISSYTTTDSRGSTVTQESTFIESTTASGSDTATSSTPSSSSTESSQSMSTSSTTVAAATTSSTGAPSSQTSPSVNPDSTNSAPFKNTNGARALATENWLGLVVLLAVLCIWL</sequence>
<dbReference type="PROSITE" id="PS52012">
    <property type="entry name" value="CFEM"/>
    <property type="match status" value="1"/>
</dbReference>
<evidence type="ECO:0000256" key="4">
    <source>
        <dbReference type="ARBA" id="ARBA00022525"/>
    </source>
</evidence>
<evidence type="ECO:0000313" key="14">
    <source>
        <dbReference type="Proteomes" id="UP001595075"/>
    </source>
</evidence>
<accession>A0ABR4CBZ9</accession>
<keyword evidence="7 9" id="KW-1015">Disulfide bond</keyword>
<evidence type="ECO:0000256" key="3">
    <source>
        <dbReference type="ARBA" id="ARBA00010031"/>
    </source>
</evidence>
<protein>
    <recommendedName>
        <fullName evidence="12">CFEM domain-containing protein</fullName>
    </recommendedName>
</protein>
<feature type="region of interest" description="Disordered" evidence="10">
    <location>
        <begin position="207"/>
        <end position="302"/>
    </location>
</feature>
<keyword evidence="5" id="KW-0325">Glycoprotein</keyword>
<keyword evidence="6 11" id="KW-0732">Signal</keyword>
<evidence type="ECO:0000256" key="6">
    <source>
        <dbReference type="ARBA" id="ARBA00022729"/>
    </source>
</evidence>
<feature type="compositionally biased region" description="Polar residues" evidence="10">
    <location>
        <begin position="207"/>
        <end position="241"/>
    </location>
</feature>
<evidence type="ECO:0000256" key="2">
    <source>
        <dbReference type="ARBA" id="ARBA00004613"/>
    </source>
</evidence>
<evidence type="ECO:0000313" key="13">
    <source>
        <dbReference type="EMBL" id="KAL2067300.1"/>
    </source>
</evidence>
<comment type="subcellular location">
    <subcellularLocation>
        <location evidence="1">Membrane</location>
        <topology evidence="1">Lipid-anchor</topology>
        <topology evidence="1">GPI-anchor</topology>
    </subcellularLocation>
    <subcellularLocation>
        <location evidence="2">Secreted</location>
    </subcellularLocation>
</comment>
<keyword evidence="4" id="KW-0964">Secreted</keyword>
<evidence type="ECO:0000256" key="9">
    <source>
        <dbReference type="PROSITE-ProRule" id="PRU01356"/>
    </source>
</evidence>
<comment type="caution">
    <text evidence="13">The sequence shown here is derived from an EMBL/GenBank/DDBJ whole genome shotgun (WGS) entry which is preliminary data.</text>
</comment>
<evidence type="ECO:0000256" key="7">
    <source>
        <dbReference type="ARBA" id="ARBA00023157"/>
    </source>
</evidence>
<dbReference type="InterPro" id="IPR008427">
    <property type="entry name" value="Extracellular_membr_CFEM_dom"/>
</dbReference>
<dbReference type="Proteomes" id="UP001595075">
    <property type="component" value="Unassembled WGS sequence"/>
</dbReference>
<feature type="disulfide bond" evidence="9">
    <location>
        <begin position="45"/>
        <end position="52"/>
    </location>
</feature>
<evidence type="ECO:0000256" key="5">
    <source>
        <dbReference type="ARBA" id="ARBA00022622"/>
    </source>
</evidence>
<name>A0ABR4CBZ9_9HELO</name>
<keyword evidence="5" id="KW-0472">Membrane</keyword>
<keyword evidence="14" id="KW-1185">Reference proteome</keyword>
<feature type="chain" id="PRO_5045988515" description="CFEM domain-containing protein" evidence="11">
    <location>
        <begin position="24"/>
        <end position="331"/>
    </location>
</feature>
<dbReference type="EMBL" id="JAZHXI010000010">
    <property type="protein sequence ID" value="KAL2067300.1"/>
    <property type="molecule type" value="Genomic_DNA"/>
</dbReference>
<feature type="compositionally biased region" description="Low complexity" evidence="10">
    <location>
        <begin position="242"/>
        <end position="292"/>
    </location>
</feature>
<keyword evidence="5" id="KW-0336">GPI-anchor</keyword>
<gene>
    <name evidence="13" type="ORF">VTL71DRAFT_1724</name>
</gene>
<evidence type="ECO:0000256" key="8">
    <source>
        <dbReference type="ARBA" id="ARBA00023288"/>
    </source>
</evidence>
<feature type="compositionally biased region" description="Polar residues" evidence="10">
    <location>
        <begin position="293"/>
        <end position="302"/>
    </location>
</feature>
<comment type="similarity">
    <text evidence="3">Belongs to the RBT5 family.</text>
</comment>
<evidence type="ECO:0000259" key="12">
    <source>
        <dbReference type="PROSITE" id="PS52012"/>
    </source>
</evidence>
<evidence type="ECO:0000256" key="11">
    <source>
        <dbReference type="SAM" id="SignalP"/>
    </source>
</evidence>
<keyword evidence="8" id="KW-0449">Lipoprotein</keyword>
<organism evidence="13 14">
    <name type="scientific">Oculimacula yallundae</name>
    <dbReference type="NCBI Taxonomy" id="86028"/>
    <lineage>
        <taxon>Eukaryota</taxon>
        <taxon>Fungi</taxon>
        <taxon>Dikarya</taxon>
        <taxon>Ascomycota</taxon>
        <taxon>Pezizomycotina</taxon>
        <taxon>Leotiomycetes</taxon>
        <taxon>Helotiales</taxon>
        <taxon>Ploettnerulaceae</taxon>
        <taxon>Oculimacula</taxon>
    </lineage>
</organism>
<evidence type="ECO:0000256" key="10">
    <source>
        <dbReference type="SAM" id="MobiDB-lite"/>
    </source>
</evidence>
<evidence type="ECO:0000256" key="1">
    <source>
        <dbReference type="ARBA" id="ARBA00004589"/>
    </source>
</evidence>
<dbReference type="Pfam" id="PF05730">
    <property type="entry name" value="CFEM"/>
    <property type="match status" value="1"/>
</dbReference>
<reference evidence="13 14" key="1">
    <citation type="journal article" date="2024" name="Commun. Biol.">
        <title>Comparative genomic analysis of thermophilic fungi reveals convergent evolutionary adaptations and gene losses.</title>
        <authorList>
            <person name="Steindorff A.S."/>
            <person name="Aguilar-Pontes M.V."/>
            <person name="Robinson A.J."/>
            <person name="Andreopoulos B."/>
            <person name="LaButti K."/>
            <person name="Kuo A."/>
            <person name="Mondo S."/>
            <person name="Riley R."/>
            <person name="Otillar R."/>
            <person name="Haridas S."/>
            <person name="Lipzen A."/>
            <person name="Grimwood J."/>
            <person name="Schmutz J."/>
            <person name="Clum A."/>
            <person name="Reid I.D."/>
            <person name="Moisan M.C."/>
            <person name="Butler G."/>
            <person name="Nguyen T.T.M."/>
            <person name="Dewar K."/>
            <person name="Conant G."/>
            <person name="Drula E."/>
            <person name="Henrissat B."/>
            <person name="Hansel C."/>
            <person name="Singer S."/>
            <person name="Hutchinson M.I."/>
            <person name="de Vries R.P."/>
            <person name="Natvig D.O."/>
            <person name="Powell A.J."/>
            <person name="Tsang A."/>
            <person name="Grigoriev I.V."/>
        </authorList>
    </citation>
    <scope>NUCLEOTIDE SEQUENCE [LARGE SCALE GENOMIC DNA]</scope>
    <source>
        <strain evidence="13 14">CBS 494.80</strain>
    </source>
</reference>